<evidence type="ECO:0000256" key="4">
    <source>
        <dbReference type="ARBA" id="ARBA00022631"/>
    </source>
</evidence>
<dbReference type="PRINTS" id="PR00093">
    <property type="entry name" value="URICASE"/>
</dbReference>
<feature type="active site" description="Charge relay system" evidence="8">
    <location>
        <position position="11"/>
    </location>
</feature>
<evidence type="ECO:0000256" key="8">
    <source>
        <dbReference type="PIRSR" id="PIRSR000241-1"/>
    </source>
</evidence>
<feature type="binding site" evidence="9">
    <location>
        <position position="179"/>
    </location>
    <ligand>
        <name>5-hydroxyisourate</name>
        <dbReference type="ChEBI" id="CHEBI:18072"/>
    </ligand>
</feature>
<evidence type="ECO:0000256" key="7">
    <source>
        <dbReference type="PIRNR" id="PIRNR000241"/>
    </source>
</evidence>
<dbReference type="GO" id="GO:0006145">
    <property type="term" value="P:purine nucleobase catabolic process"/>
    <property type="evidence" value="ECO:0007669"/>
    <property type="project" value="TreeGrafter"/>
</dbReference>
<organism evidence="11 12">
    <name type="scientific">Metschnikowia bicuspidata var. bicuspidata NRRL YB-4993</name>
    <dbReference type="NCBI Taxonomy" id="869754"/>
    <lineage>
        <taxon>Eukaryota</taxon>
        <taxon>Fungi</taxon>
        <taxon>Dikarya</taxon>
        <taxon>Ascomycota</taxon>
        <taxon>Saccharomycotina</taxon>
        <taxon>Pichiomycetes</taxon>
        <taxon>Metschnikowiaceae</taxon>
        <taxon>Metschnikowia</taxon>
    </lineage>
</organism>
<proteinExistence type="inferred from homology"/>
<dbReference type="InterPro" id="IPR019842">
    <property type="entry name" value="Uricase_CS"/>
</dbReference>
<comment type="pathway">
    <text evidence="2 7">Purine metabolism; urate degradation; (S)-allantoin from urate: step 1/3.</text>
</comment>
<keyword evidence="5 7" id="KW-0560">Oxidoreductase</keyword>
<feature type="binding site" evidence="9">
    <location>
        <position position="162"/>
    </location>
    <ligand>
        <name>5-hydroxyisourate</name>
        <dbReference type="ChEBI" id="CHEBI:18072"/>
    </ligand>
</feature>
<dbReference type="STRING" id="869754.A0A1A0HAG1"/>
<evidence type="ECO:0000256" key="1">
    <source>
        <dbReference type="ARBA" id="ARBA00004275"/>
    </source>
</evidence>
<evidence type="ECO:0000256" key="2">
    <source>
        <dbReference type="ARBA" id="ARBA00004831"/>
    </source>
</evidence>
<evidence type="ECO:0000313" key="11">
    <source>
        <dbReference type="EMBL" id="OBA20863.1"/>
    </source>
</evidence>
<evidence type="ECO:0000256" key="10">
    <source>
        <dbReference type="RuleBase" id="RU004455"/>
    </source>
</evidence>
<dbReference type="PANTHER" id="PTHR42874:SF1">
    <property type="entry name" value="URICASE"/>
    <property type="match status" value="1"/>
</dbReference>
<feature type="binding site" evidence="9">
    <location>
        <position position="260"/>
    </location>
    <ligand>
        <name>O2</name>
        <dbReference type="ChEBI" id="CHEBI:15379"/>
    </ligand>
</feature>
<gene>
    <name evidence="11" type="ORF">METBIDRAFT_11476</name>
</gene>
<evidence type="ECO:0000256" key="6">
    <source>
        <dbReference type="ARBA" id="ARBA00023140"/>
    </source>
</evidence>
<feature type="binding site" evidence="9">
    <location>
        <position position="233"/>
    </location>
    <ligand>
        <name>5-hydroxyisourate</name>
        <dbReference type="ChEBI" id="CHEBI:18072"/>
    </ligand>
</feature>
<feature type="active site" description="Charge relay system" evidence="8">
    <location>
        <position position="59"/>
    </location>
</feature>
<dbReference type="RefSeq" id="XP_018711373.1">
    <property type="nucleotide sequence ID" value="XM_018854000.1"/>
</dbReference>
<dbReference type="Proteomes" id="UP000092555">
    <property type="component" value="Unassembled WGS sequence"/>
</dbReference>
<dbReference type="Gene3D" id="3.10.270.10">
    <property type="entry name" value="Urate Oxidase"/>
    <property type="match status" value="1"/>
</dbReference>
<comment type="catalytic activity">
    <reaction evidence="7 10">
        <text>urate + O2 + H2O = 5-hydroxyisourate + H2O2</text>
        <dbReference type="Rhea" id="RHEA:21368"/>
        <dbReference type="ChEBI" id="CHEBI:15377"/>
        <dbReference type="ChEBI" id="CHEBI:15379"/>
        <dbReference type="ChEBI" id="CHEBI:16240"/>
        <dbReference type="ChEBI" id="CHEBI:17775"/>
        <dbReference type="ChEBI" id="CHEBI:18072"/>
        <dbReference type="EC" id="1.7.3.3"/>
    </reaction>
</comment>
<feature type="binding site" evidence="9">
    <location>
        <position position="59"/>
    </location>
    <ligand>
        <name>urate</name>
        <dbReference type="ChEBI" id="CHEBI:17775"/>
    </ligand>
</feature>
<evidence type="ECO:0000256" key="5">
    <source>
        <dbReference type="ARBA" id="ARBA00023002"/>
    </source>
</evidence>
<keyword evidence="6 7" id="KW-0576">Peroxisome</keyword>
<dbReference type="UniPathway" id="UPA00394">
    <property type="reaction ID" value="UER00650"/>
</dbReference>
<dbReference type="PANTHER" id="PTHR42874">
    <property type="entry name" value="URICASE"/>
    <property type="match status" value="1"/>
</dbReference>
<dbReference type="GO" id="GO:0019628">
    <property type="term" value="P:urate catabolic process"/>
    <property type="evidence" value="ECO:0007669"/>
    <property type="project" value="UniProtKB-UniPathway"/>
</dbReference>
<comment type="subcellular location">
    <subcellularLocation>
        <location evidence="1 7">Peroxisome</location>
    </subcellularLocation>
</comment>
<dbReference type="InterPro" id="IPR002042">
    <property type="entry name" value="Uricase"/>
</dbReference>
<feature type="binding site" evidence="9">
    <location>
        <position position="234"/>
    </location>
    <ligand>
        <name>urate</name>
        <dbReference type="ChEBI" id="CHEBI:17775"/>
    </ligand>
</feature>
<keyword evidence="4 7" id="KW-0659">Purine metabolism</keyword>
<dbReference type="SUPFAM" id="SSF55620">
    <property type="entry name" value="Tetrahydrobiopterin biosynthesis enzymes-like"/>
    <property type="match status" value="2"/>
</dbReference>
<dbReference type="EC" id="1.7.3.3" evidence="7 10"/>
<protein>
    <recommendedName>
        <fullName evidence="7 10">Uricase</fullName>
        <ecNumber evidence="7 10">1.7.3.3</ecNumber>
    </recommendedName>
    <alternativeName>
        <fullName evidence="7">Urate oxidase</fullName>
    </alternativeName>
</protein>
<keyword evidence="12" id="KW-1185">Reference proteome</keyword>
<evidence type="ECO:0000256" key="3">
    <source>
        <dbReference type="ARBA" id="ARBA00009760"/>
    </source>
</evidence>
<dbReference type="OrthoDB" id="9992118at2759"/>
<reference evidence="11 12" key="1">
    <citation type="submission" date="2016-05" db="EMBL/GenBank/DDBJ databases">
        <title>Comparative genomics of biotechnologically important yeasts.</title>
        <authorList>
            <consortium name="DOE Joint Genome Institute"/>
            <person name="Riley R."/>
            <person name="Haridas S."/>
            <person name="Wolfe K.H."/>
            <person name="Lopes M.R."/>
            <person name="Hittinger C.T."/>
            <person name="Goker M."/>
            <person name="Salamov A."/>
            <person name="Wisecaver J."/>
            <person name="Long T.M."/>
            <person name="Aerts A.L."/>
            <person name="Barry K."/>
            <person name="Choi C."/>
            <person name="Clum A."/>
            <person name="Coughlan A.Y."/>
            <person name="Deshpande S."/>
            <person name="Douglass A.P."/>
            <person name="Hanson S.J."/>
            <person name="Klenk H.-P."/>
            <person name="LaButti K."/>
            <person name="Lapidus A."/>
            <person name="Lindquist E."/>
            <person name="Lipzen A."/>
            <person name="Meier-kolthoff J.P."/>
            <person name="Ohm R.A."/>
            <person name="Otillar R.P."/>
            <person name="Pangilinan J."/>
            <person name="Peng Y."/>
            <person name="Rokas A."/>
            <person name="Rosa C.A."/>
            <person name="Scheuner C."/>
            <person name="Sibirny A.A."/>
            <person name="Slot J.C."/>
            <person name="Stielow J.B."/>
            <person name="Sun H."/>
            <person name="Kurtzman C.P."/>
            <person name="Blackwell M."/>
            <person name="Grigoriev I.V."/>
            <person name="Jeffries T.W."/>
        </authorList>
    </citation>
    <scope>NUCLEOTIDE SEQUENCE [LARGE SCALE GENOMIC DNA]</scope>
    <source>
        <strain evidence="11 12">NRRL YB-4993</strain>
    </source>
</reference>
<dbReference type="PROSITE" id="PS00366">
    <property type="entry name" value="URICASE"/>
    <property type="match status" value="1"/>
</dbReference>
<comment type="function">
    <text evidence="7 10">Catalyzes the oxidation of uric acid to 5-hydroxyisourate, which is further processed to form (S)-allantoin.</text>
</comment>
<feature type="binding site" evidence="9">
    <location>
        <position position="234"/>
    </location>
    <ligand>
        <name>5-hydroxyisourate</name>
        <dbReference type="ChEBI" id="CHEBI:18072"/>
    </ligand>
</feature>
<evidence type="ECO:0000256" key="9">
    <source>
        <dbReference type="PIRSR" id="PIRSR000241-2"/>
    </source>
</evidence>
<feature type="binding site" evidence="9">
    <location>
        <position position="260"/>
    </location>
    <ligand>
        <name>urate</name>
        <dbReference type="ChEBI" id="CHEBI:17775"/>
    </ligand>
</feature>
<dbReference type="FunFam" id="3.10.270.10:FF:000001">
    <property type="entry name" value="Uricase"/>
    <property type="match status" value="1"/>
</dbReference>
<feature type="binding site" evidence="9">
    <location>
        <position position="162"/>
    </location>
    <ligand>
        <name>urate</name>
        <dbReference type="ChEBI" id="CHEBI:17775"/>
    </ligand>
</feature>
<dbReference type="EMBL" id="LXTC01000003">
    <property type="protein sequence ID" value="OBA20863.1"/>
    <property type="molecule type" value="Genomic_DNA"/>
</dbReference>
<dbReference type="GO" id="GO:0005777">
    <property type="term" value="C:peroxisome"/>
    <property type="evidence" value="ECO:0007669"/>
    <property type="project" value="UniProtKB-SubCell"/>
</dbReference>
<comment type="similarity">
    <text evidence="3 7 10">Belongs to the uricase family.</text>
</comment>
<sequence length="302" mass="34104">MSVLLDSAYGKGNVKFLKVKKDKHNPQVQDVLEANCRVLLKGNFDVSYTKADNSPVVPTDTVKNTILVEAKNTDVWPIERFAAHLAKHFTTKYAHVLGVDIQIVQSRWTKFDVNGKPHDHSFRNEGPETRRTHLEYSKTTGQLTITSAIKDLTVLKSTGSMFYGYHQCDYTILKPTTDRILSTDVDASWKFSSCFKSLDDVFKHADNGVFDQTYEAARKITLDRFALENSPSVQATMYNMSHDILQAAPQIDNVTYELPNNHYVLYDLSWKGITDNKELFYPSPDPNGLICCTVGRNGAPKL</sequence>
<feature type="binding site" evidence="9">
    <location>
        <position position="260"/>
    </location>
    <ligand>
        <name>5-hydroxyisourate</name>
        <dbReference type="ChEBI" id="CHEBI:18072"/>
    </ligand>
</feature>
<evidence type="ECO:0000313" key="12">
    <source>
        <dbReference type="Proteomes" id="UP000092555"/>
    </source>
</evidence>
<dbReference type="NCBIfam" id="TIGR03383">
    <property type="entry name" value="urate_oxi"/>
    <property type="match status" value="1"/>
</dbReference>
<dbReference type="AlphaFoldDB" id="A0A1A0HAG1"/>
<dbReference type="GeneID" id="30026976"/>
<dbReference type="PIRSF" id="PIRSF000241">
    <property type="entry name" value="Urate_oxidase"/>
    <property type="match status" value="1"/>
</dbReference>
<dbReference type="Pfam" id="PF01014">
    <property type="entry name" value="Uricase"/>
    <property type="match status" value="2"/>
</dbReference>
<name>A0A1A0HAG1_9ASCO</name>
<dbReference type="GO" id="GO:0004846">
    <property type="term" value="F:urate oxidase activity"/>
    <property type="evidence" value="ECO:0007669"/>
    <property type="project" value="UniProtKB-EC"/>
</dbReference>
<comment type="caution">
    <text evidence="11">The sequence shown here is derived from an EMBL/GenBank/DDBJ whole genome shotgun (WGS) entry which is preliminary data.</text>
</comment>
<feature type="binding site" evidence="9">
    <location>
        <position position="179"/>
    </location>
    <ligand>
        <name>urate</name>
        <dbReference type="ChEBI" id="CHEBI:17775"/>
    </ligand>
</feature>
<accession>A0A1A0HAG1</accession>
<feature type="active site" description="Charge relay system" evidence="8">
    <location>
        <position position="262"/>
    </location>
</feature>
<feature type="binding site" evidence="9">
    <location>
        <position position="60"/>
    </location>
    <ligand>
        <name>5-hydroxyisourate</name>
        <dbReference type="ChEBI" id="CHEBI:18072"/>
    </ligand>
</feature>
<feature type="binding site" evidence="9">
    <location>
        <position position="233"/>
    </location>
    <ligand>
        <name>urate</name>
        <dbReference type="ChEBI" id="CHEBI:17775"/>
    </ligand>
</feature>
<feature type="binding site" evidence="9">
    <location>
        <position position="60"/>
    </location>
    <ligand>
        <name>urate</name>
        <dbReference type="ChEBI" id="CHEBI:17775"/>
    </ligand>
</feature>